<keyword evidence="2" id="KW-1185">Reference proteome</keyword>
<dbReference type="EMBL" id="JACMSC010000004">
    <property type="protein sequence ID" value="KAG6525715.1"/>
    <property type="molecule type" value="Genomic_DNA"/>
</dbReference>
<protein>
    <submittedName>
        <fullName evidence="1">Uncharacterized protein</fullName>
    </submittedName>
</protein>
<dbReference type="Proteomes" id="UP000734854">
    <property type="component" value="Unassembled WGS sequence"/>
</dbReference>
<comment type="caution">
    <text evidence="1">The sequence shown here is derived from an EMBL/GenBank/DDBJ whole genome shotgun (WGS) entry which is preliminary data.</text>
</comment>
<reference evidence="1 2" key="1">
    <citation type="submission" date="2020-08" db="EMBL/GenBank/DDBJ databases">
        <title>Plant Genome Project.</title>
        <authorList>
            <person name="Zhang R.-G."/>
        </authorList>
    </citation>
    <scope>NUCLEOTIDE SEQUENCE [LARGE SCALE GENOMIC DNA]</scope>
    <source>
        <tissue evidence="1">Rhizome</tissue>
    </source>
</reference>
<proteinExistence type="predicted"/>
<name>A0A8J5HFA2_ZINOF</name>
<evidence type="ECO:0000313" key="1">
    <source>
        <dbReference type="EMBL" id="KAG6525715.1"/>
    </source>
</evidence>
<sequence>MGENLLVTMDLVKIAYFGLAREVHSKSPFIEYVSTRCHFVRGTPLKDPLHWSFFIILSSSTVVACALAPAVDFVCALEPICPSPATQEQVAPSSSSIPVGRKGSIGGYIVLEIHSSNLAPVRVTAVDHRQTIRIWFSGRLLLEPSHIADTVVACALAPAVDFVCALELICPSPTTQEQVAPSSSSIPVGRKGSIGGYIVLEIHSSNLAPVRVTAVDHRQTIRIWVSLDAISFFIKDDHV</sequence>
<evidence type="ECO:0000313" key="2">
    <source>
        <dbReference type="Proteomes" id="UP000734854"/>
    </source>
</evidence>
<accession>A0A8J5HFA2</accession>
<dbReference type="AlphaFoldDB" id="A0A8J5HFA2"/>
<gene>
    <name evidence="1" type="ORF">ZIOFF_015681</name>
</gene>
<organism evidence="1 2">
    <name type="scientific">Zingiber officinale</name>
    <name type="common">Ginger</name>
    <name type="synonym">Amomum zingiber</name>
    <dbReference type="NCBI Taxonomy" id="94328"/>
    <lineage>
        <taxon>Eukaryota</taxon>
        <taxon>Viridiplantae</taxon>
        <taxon>Streptophyta</taxon>
        <taxon>Embryophyta</taxon>
        <taxon>Tracheophyta</taxon>
        <taxon>Spermatophyta</taxon>
        <taxon>Magnoliopsida</taxon>
        <taxon>Liliopsida</taxon>
        <taxon>Zingiberales</taxon>
        <taxon>Zingiberaceae</taxon>
        <taxon>Zingiber</taxon>
    </lineage>
</organism>